<dbReference type="Gene3D" id="3.40.50.720">
    <property type="entry name" value="NAD(P)-binding Rossmann-like Domain"/>
    <property type="match status" value="2"/>
</dbReference>
<dbReference type="InterPro" id="IPR006140">
    <property type="entry name" value="D-isomer_DH_NAD-bd"/>
</dbReference>
<dbReference type="EMBL" id="KZ819189">
    <property type="protein sequence ID" value="PWZ02141.1"/>
    <property type="molecule type" value="Genomic_DNA"/>
</dbReference>
<gene>
    <name evidence="8" type="ORF">BCV70DRAFT_210330</name>
</gene>
<dbReference type="HAMAP" id="MF_03210">
    <property type="entry name" value="Formate_dehydrogenase"/>
    <property type="match status" value="1"/>
</dbReference>
<dbReference type="FunFam" id="3.40.50.720:FF:000057">
    <property type="entry name" value="Formate dehydrogenase"/>
    <property type="match status" value="1"/>
</dbReference>
<dbReference type="NCBIfam" id="NF005750">
    <property type="entry name" value="PRK07574.1"/>
    <property type="match status" value="1"/>
</dbReference>
<dbReference type="Pfam" id="PF00389">
    <property type="entry name" value="2-Hacid_dh"/>
    <property type="match status" value="1"/>
</dbReference>
<dbReference type="InterPro" id="IPR033689">
    <property type="entry name" value="FDH_NAD-dep"/>
</dbReference>
<dbReference type="InterPro" id="IPR029753">
    <property type="entry name" value="D-isomer_DH_CS"/>
</dbReference>
<evidence type="ECO:0000259" key="7">
    <source>
        <dbReference type="Pfam" id="PF02826"/>
    </source>
</evidence>
<dbReference type="OrthoDB" id="418179at2759"/>
<keyword evidence="4 5" id="KW-0520">NAD</keyword>
<feature type="binding site" evidence="5">
    <location>
        <position position="280"/>
    </location>
    <ligand>
        <name>NAD(+)</name>
        <dbReference type="ChEBI" id="CHEBI:57540"/>
    </ligand>
</feature>
<feature type="domain" description="D-isomer specific 2-hydroxyacid dehydrogenase NAD-binding" evidence="7">
    <location>
        <begin position="127"/>
        <end position="299"/>
    </location>
</feature>
<dbReference type="GO" id="GO:0042183">
    <property type="term" value="P:formate catabolic process"/>
    <property type="evidence" value="ECO:0007669"/>
    <property type="project" value="UniProtKB-UniRule"/>
</dbReference>
<feature type="binding site" evidence="5">
    <location>
        <begin position="173"/>
        <end position="174"/>
    </location>
    <ligand>
        <name>NAD(+)</name>
        <dbReference type="ChEBI" id="CHEBI:57540"/>
    </ligand>
</feature>
<keyword evidence="3 5" id="KW-0560">Oxidoreductase</keyword>
<sequence length="375" mass="40727">MVKILAVLYSGGKHAQEEPRLLGTVENKLGIADWLKQQGHEFIVTADKEGPNSEFRQHVKDAEIVITTPFHPGYLTAEVLSEAKNLKCCITAGVGSDHVDLDVANQRNISVYEVTGSNVVSVAEHVLMTILVLVRNFVPANQQFLSGAWNVSEVARDTYDLEGKVVGTLGSGRIGTRVLQRLKPFDCAKLTYYDYQKNDFLEKETGAQRVEDLKEFLSELDVLTINCPLYEGTRGLINAEKLSWMKKGAWIVNTARGAIVDDKAISDALASGHIRGYGGDVSPVQPAPADAAFRSMRNVSHHDSAAKFAFGGNKVGIGGNAMTPHVSGTSIDAQTRYAAGVKEILENYFSGKPQEPANVIVEGGSYATKAYGQRK</sequence>
<dbReference type="GO" id="GO:0008863">
    <property type="term" value="F:formate dehydrogenase (NAD+) activity"/>
    <property type="evidence" value="ECO:0007669"/>
    <property type="project" value="UniProtKB-UniRule"/>
</dbReference>
<dbReference type="InterPro" id="IPR036291">
    <property type="entry name" value="NAD(P)-bd_dom_sf"/>
</dbReference>
<feature type="binding site" evidence="5">
    <location>
        <begin position="228"/>
        <end position="232"/>
    </location>
    <ligand>
        <name>NAD(+)</name>
        <dbReference type="ChEBI" id="CHEBI:57540"/>
    </ligand>
</feature>
<dbReference type="PANTHER" id="PTHR42938:SF9">
    <property type="entry name" value="FORMATE DEHYDROGENASE 1"/>
    <property type="match status" value="1"/>
</dbReference>
<dbReference type="SUPFAM" id="SSF51735">
    <property type="entry name" value="NAD(P)-binding Rossmann-fold domains"/>
    <property type="match status" value="1"/>
</dbReference>
<organism evidence="8 9">
    <name type="scientific">Testicularia cyperi</name>
    <dbReference type="NCBI Taxonomy" id="1882483"/>
    <lineage>
        <taxon>Eukaryota</taxon>
        <taxon>Fungi</taxon>
        <taxon>Dikarya</taxon>
        <taxon>Basidiomycota</taxon>
        <taxon>Ustilaginomycotina</taxon>
        <taxon>Ustilaginomycetes</taxon>
        <taxon>Ustilaginales</taxon>
        <taxon>Anthracoideaceae</taxon>
        <taxon>Testicularia</taxon>
    </lineage>
</organism>
<evidence type="ECO:0000313" key="9">
    <source>
        <dbReference type="Proteomes" id="UP000246740"/>
    </source>
</evidence>
<dbReference type="InParanoid" id="A0A317XXV7"/>
<dbReference type="GO" id="GO:0051287">
    <property type="term" value="F:NAD binding"/>
    <property type="evidence" value="ECO:0007669"/>
    <property type="project" value="InterPro"/>
</dbReference>
<evidence type="ECO:0000259" key="6">
    <source>
        <dbReference type="Pfam" id="PF00389"/>
    </source>
</evidence>
<comment type="subunit">
    <text evidence="5">Homodimer.</text>
</comment>
<feature type="binding site" evidence="5">
    <location>
        <position position="118"/>
    </location>
    <ligand>
        <name>substrate</name>
    </ligand>
</feature>
<dbReference type="GO" id="GO:0005829">
    <property type="term" value="C:cytosol"/>
    <property type="evidence" value="ECO:0007669"/>
    <property type="project" value="TreeGrafter"/>
</dbReference>
<dbReference type="STRING" id="1882483.A0A317XXV7"/>
<comment type="catalytic activity">
    <reaction evidence="1 5">
        <text>formate + NAD(+) = CO2 + NADH</text>
        <dbReference type="Rhea" id="RHEA:15985"/>
        <dbReference type="ChEBI" id="CHEBI:15740"/>
        <dbReference type="ChEBI" id="CHEBI:16526"/>
        <dbReference type="ChEBI" id="CHEBI:57540"/>
        <dbReference type="ChEBI" id="CHEBI:57945"/>
        <dbReference type="EC" id="1.17.1.9"/>
    </reaction>
</comment>
<name>A0A317XXV7_9BASI</name>
<dbReference type="PANTHER" id="PTHR42938">
    <property type="entry name" value="FORMATE DEHYDROGENASE 1"/>
    <property type="match status" value="1"/>
</dbReference>
<dbReference type="AlphaFoldDB" id="A0A317XXV7"/>
<feature type="site" description="Important for catalytic activity" evidence="5">
    <location>
        <position position="325"/>
    </location>
</feature>
<comment type="function">
    <text evidence="5">Catalyzes the NAD(+)-dependent oxidation of formate to carbon dioxide. Formate oxidation is the final step in the methanol oxidation pathway in methylotrophic microorganisms. Has a role in the detoxification of exogenous formate in non-methylotrophic organisms.</text>
</comment>
<comment type="caution">
    <text evidence="5">Lacks conserved residue(s) required for the propagation of feature annotation.</text>
</comment>
<feature type="site" description="Important for catalytic activity" evidence="5">
    <location>
        <position position="256"/>
    </location>
</feature>
<dbReference type="Proteomes" id="UP000246740">
    <property type="component" value="Unassembled WGS sequence"/>
</dbReference>
<feature type="binding site" evidence="5">
    <location>
        <position position="94"/>
    </location>
    <ligand>
        <name>substrate</name>
    </ligand>
</feature>
<dbReference type="InterPro" id="IPR029752">
    <property type="entry name" value="D-isomer_DH_CS1"/>
</dbReference>
<accession>A0A317XXV7</accession>
<comment type="subcellular location">
    <subcellularLocation>
        <location evidence="5">Cytoplasm</location>
    </subcellularLocation>
</comment>
<feature type="binding site" evidence="5">
    <location>
        <position position="254"/>
    </location>
    <ligand>
        <name>NAD(+)</name>
        <dbReference type="ChEBI" id="CHEBI:57540"/>
    </ligand>
</feature>
<dbReference type="Pfam" id="PF02826">
    <property type="entry name" value="2-Hacid_dh_C"/>
    <property type="match status" value="1"/>
</dbReference>
<keyword evidence="5" id="KW-0963">Cytoplasm</keyword>
<evidence type="ECO:0000256" key="2">
    <source>
        <dbReference type="ARBA" id="ARBA00013128"/>
    </source>
</evidence>
<protein>
    <recommendedName>
        <fullName evidence="2 5">Formate dehydrogenase</fullName>
        <shortName evidence="5">FDH</shortName>
        <ecNumber evidence="2 5">1.17.1.9</ecNumber>
    </recommendedName>
    <alternativeName>
        <fullName evidence="5">NAD-dependent formate dehydrogenase</fullName>
    </alternativeName>
</protein>
<reference evidence="8 9" key="1">
    <citation type="journal article" date="2018" name="Mol. Biol. Evol.">
        <title>Broad Genomic Sampling Reveals a Smut Pathogenic Ancestry of the Fungal Clade Ustilaginomycotina.</title>
        <authorList>
            <person name="Kijpornyongpan T."/>
            <person name="Mondo S.J."/>
            <person name="Barry K."/>
            <person name="Sandor L."/>
            <person name="Lee J."/>
            <person name="Lipzen A."/>
            <person name="Pangilinan J."/>
            <person name="LaButti K."/>
            <person name="Hainaut M."/>
            <person name="Henrissat B."/>
            <person name="Grigoriev I.V."/>
            <person name="Spatafora J.W."/>
            <person name="Aime M.C."/>
        </authorList>
    </citation>
    <scope>NUCLEOTIDE SEQUENCE [LARGE SCALE GENOMIC DNA]</scope>
    <source>
        <strain evidence="8 9">MCA 3645</strain>
    </source>
</reference>
<dbReference type="EC" id="1.17.1.9" evidence="2 5"/>
<comment type="similarity">
    <text evidence="5">Belongs to the D-isomer specific 2-hydroxyacid dehydrogenase family. FDH subfamily.</text>
</comment>
<evidence type="ECO:0000256" key="3">
    <source>
        <dbReference type="ARBA" id="ARBA00023002"/>
    </source>
</evidence>
<dbReference type="SUPFAM" id="SSF52283">
    <property type="entry name" value="Formate/glycerate dehydrogenase catalytic domain-like"/>
    <property type="match status" value="1"/>
</dbReference>
<dbReference type="GO" id="GO:0016616">
    <property type="term" value="F:oxidoreductase activity, acting on the CH-OH group of donors, NAD or NADP as acceptor"/>
    <property type="evidence" value="ECO:0007669"/>
    <property type="project" value="InterPro"/>
</dbReference>
<feature type="binding site" evidence="5">
    <location>
        <position position="194"/>
    </location>
    <ligand>
        <name>NAD(+)</name>
        <dbReference type="ChEBI" id="CHEBI:57540"/>
    </ligand>
</feature>
<keyword evidence="9" id="KW-1185">Reference proteome</keyword>
<feature type="binding site" evidence="5">
    <location>
        <begin position="325"/>
        <end position="328"/>
    </location>
    <ligand>
        <name>NAD(+)</name>
        <dbReference type="ChEBI" id="CHEBI:57540"/>
    </ligand>
</feature>
<proteinExistence type="inferred from homology"/>
<evidence type="ECO:0000256" key="5">
    <source>
        <dbReference type="HAMAP-Rule" id="MF_03210"/>
    </source>
</evidence>
<dbReference type="PROSITE" id="PS00065">
    <property type="entry name" value="D_2_HYDROXYACID_DH_1"/>
    <property type="match status" value="1"/>
</dbReference>
<evidence type="ECO:0000256" key="1">
    <source>
        <dbReference type="ARBA" id="ARBA00000455"/>
    </source>
</evidence>
<dbReference type="CDD" id="cd05302">
    <property type="entry name" value="FDH"/>
    <property type="match status" value="1"/>
</dbReference>
<dbReference type="InterPro" id="IPR006139">
    <property type="entry name" value="D-isomer_2_OHA_DH_cat_dom"/>
</dbReference>
<evidence type="ECO:0000313" key="8">
    <source>
        <dbReference type="EMBL" id="PWZ02141.1"/>
    </source>
</evidence>
<dbReference type="PROSITE" id="PS00671">
    <property type="entry name" value="D_2_HYDROXYACID_DH_3"/>
    <property type="match status" value="1"/>
</dbReference>
<evidence type="ECO:0000256" key="4">
    <source>
        <dbReference type="ARBA" id="ARBA00023027"/>
    </source>
</evidence>
<feature type="domain" description="D-isomer specific 2-hydroxyacid dehydrogenase catalytic" evidence="6">
    <location>
        <begin position="35"/>
        <end position="353"/>
    </location>
</feature>